<accession>A0ACC1T693</accession>
<protein>
    <submittedName>
        <fullName evidence="1">Uncharacterized protein</fullName>
    </submittedName>
</protein>
<organism evidence="1 2">
    <name type="scientific">Phlebia brevispora</name>
    <dbReference type="NCBI Taxonomy" id="194682"/>
    <lineage>
        <taxon>Eukaryota</taxon>
        <taxon>Fungi</taxon>
        <taxon>Dikarya</taxon>
        <taxon>Basidiomycota</taxon>
        <taxon>Agaricomycotina</taxon>
        <taxon>Agaricomycetes</taxon>
        <taxon>Polyporales</taxon>
        <taxon>Meruliaceae</taxon>
        <taxon>Phlebia</taxon>
    </lineage>
</organism>
<keyword evidence="2" id="KW-1185">Reference proteome</keyword>
<sequence>MLQPFSLWYLLCTLLSPLFALHPSCGTLISRGGNTTLPDLYEASIPELQAGLQDGLFTSVDLCVQAYFARINEVNLQGPTLRAVIELNPSALEEAAILDAERKTFGARSLLHGIPILLKDNIATLNEEGMNTTAGSFALLGSVVPRDATVAAKLRAAGAILLGKANLSEWAHFRGSVPSGWSGRGGQATSAYVPQGNPGGSSSGPGIASSIGLCAAALGTETDGSIISPSQLNNNVGIKPTVGLTSRAGVVPISEHQDTIGPIARSVTDAAIVLSIIAGPDSLDNFTLAQPPVLPDYIQALNADSLKGARIGVLRQFMTSDSTEMVATFNESVEIIRKLGATVVDPAVFPDFAEFRASENESIVTQTDFKMNIQTYISGLLEVPTGVKTLADLIAFNNNHASEELVPPFWTDQSTFIASEAREVNQTYFDAIAFDQELGGINGIDGALKANNLDALILLSNGASGPAAIVGYPIVTVPLGFLPPNTTLSPATPTRTTGPNQPYGIAFMGTAFSEAQLISFAFAYEQATHNRLKQLAMPAAIPKTQLIDVIG</sequence>
<dbReference type="EMBL" id="JANHOG010000470">
    <property type="protein sequence ID" value="KAJ3554044.1"/>
    <property type="molecule type" value="Genomic_DNA"/>
</dbReference>
<proteinExistence type="predicted"/>
<evidence type="ECO:0000313" key="1">
    <source>
        <dbReference type="EMBL" id="KAJ3554044.1"/>
    </source>
</evidence>
<evidence type="ECO:0000313" key="2">
    <source>
        <dbReference type="Proteomes" id="UP001148662"/>
    </source>
</evidence>
<dbReference type="Proteomes" id="UP001148662">
    <property type="component" value="Unassembled WGS sequence"/>
</dbReference>
<name>A0ACC1T693_9APHY</name>
<reference evidence="1" key="1">
    <citation type="submission" date="2022-07" db="EMBL/GenBank/DDBJ databases">
        <title>Genome Sequence of Phlebia brevispora.</title>
        <authorList>
            <person name="Buettner E."/>
        </authorList>
    </citation>
    <scope>NUCLEOTIDE SEQUENCE</scope>
    <source>
        <strain evidence="1">MPL23</strain>
    </source>
</reference>
<comment type="caution">
    <text evidence="1">The sequence shown here is derived from an EMBL/GenBank/DDBJ whole genome shotgun (WGS) entry which is preliminary data.</text>
</comment>
<gene>
    <name evidence="1" type="ORF">NM688_g3308</name>
</gene>